<reference evidence="1 2" key="1">
    <citation type="submission" date="2020-08" db="EMBL/GenBank/DDBJ databases">
        <title>Genomic Encyclopedia of Type Strains, Phase IV (KMG-V): Genome sequencing to study the core and pangenomes of soil and plant-associated prokaryotes.</title>
        <authorList>
            <person name="Whitman W."/>
        </authorList>
    </citation>
    <scope>NUCLEOTIDE SEQUENCE [LARGE SCALE GENOMIC DNA]</scope>
    <source>
        <strain evidence="1 2">M8UP14</strain>
    </source>
</reference>
<dbReference type="AlphaFoldDB" id="A0A7W8E6I3"/>
<sequence length="506" mass="57065">MAKTFLQMDYMTGDTFTLTAALLLDPTVTVVYVYEEGTQERSSLYRTTSQIYQAVGLWDNRRVVLRATKSGLKTKAVYTAFKGMGGTKDSTDFVSQLRQEFSGIEGVDSVTAYMASRYTEFEAQDARSRTSNTNYESVAIASQKLYRAWKLDDARGKQREKLRGYVSSLVGGAREVLVLWSRQSGKGSGAHPELDSGYEQLRQLVQLFGREHQRSILLVGDDRVLGGFSKLQQIAKDFSTPSIRQPMPLKICAMGEFWKQAEFRNIWEDLRAENGSSHDAMLRFYQLLVWKELSDGRSVVHLGTRSGGLEAISLLGEDVLYMEVQGSITGARMLEFAKNGISYQRHEIEYSPGVRGRIATAIGRDKKGNPVNHGVGRTNIDDAMRTRLGELAEQHWNARNEGYDARRKEAHLRGEQKPVPALASNAKAFKKQIMDQQNDAVSGHRRHLQSKIKPLFSSGTFNKNTETGELDYRQYDYETTRGRGMSYTDLYALDLLVEQRFSGQRG</sequence>
<comment type="caution">
    <text evidence="1">The sequence shown here is derived from an EMBL/GenBank/DDBJ whole genome shotgun (WGS) entry which is preliminary data.</text>
</comment>
<evidence type="ECO:0000313" key="1">
    <source>
        <dbReference type="EMBL" id="MBB5060364.1"/>
    </source>
</evidence>
<name>A0A7W8E6I3_9BACT</name>
<keyword evidence="2" id="KW-1185">Reference proteome</keyword>
<accession>A0A7W8E6I3</accession>
<dbReference type="EMBL" id="JACHIP010000012">
    <property type="protein sequence ID" value="MBB5060364.1"/>
    <property type="molecule type" value="Genomic_DNA"/>
</dbReference>
<gene>
    <name evidence="1" type="ORF">HDF16_005100</name>
</gene>
<organism evidence="1 2">
    <name type="scientific">Granulicella aggregans</name>
    <dbReference type="NCBI Taxonomy" id="474949"/>
    <lineage>
        <taxon>Bacteria</taxon>
        <taxon>Pseudomonadati</taxon>
        <taxon>Acidobacteriota</taxon>
        <taxon>Terriglobia</taxon>
        <taxon>Terriglobales</taxon>
        <taxon>Acidobacteriaceae</taxon>
        <taxon>Granulicella</taxon>
    </lineage>
</organism>
<dbReference type="Proteomes" id="UP000540989">
    <property type="component" value="Unassembled WGS sequence"/>
</dbReference>
<dbReference type="RefSeq" id="WP_184222598.1">
    <property type="nucleotide sequence ID" value="NZ_JACHIP010000012.1"/>
</dbReference>
<protein>
    <submittedName>
        <fullName evidence="1">Uncharacterized protein</fullName>
    </submittedName>
</protein>
<evidence type="ECO:0000313" key="2">
    <source>
        <dbReference type="Proteomes" id="UP000540989"/>
    </source>
</evidence>
<proteinExistence type="predicted"/>